<evidence type="ECO:0000313" key="2">
    <source>
        <dbReference type="EMBL" id="USQ15583.1"/>
    </source>
</evidence>
<protein>
    <recommendedName>
        <fullName evidence="4">Secreted protein</fullName>
    </recommendedName>
</protein>
<dbReference type="Proteomes" id="UP001057474">
    <property type="component" value="Plasmid pLlyPCM2298_2"/>
</dbReference>
<dbReference type="RefSeq" id="WP_058532913.1">
    <property type="nucleotide sequence ID" value="NZ_CP071529.1"/>
</dbReference>
<organism evidence="2 3">
    <name type="scientific">Legionella lytica</name>
    <dbReference type="NCBI Taxonomy" id="96232"/>
    <lineage>
        <taxon>Bacteria</taxon>
        <taxon>Pseudomonadati</taxon>
        <taxon>Pseudomonadota</taxon>
        <taxon>Gammaproteobacteria</taxon>
        <taxon>Legionellales</taxon>
        <taxon>Legionellaceae</taxon>
        <taxon>Legionella</taxon>
    </lineage>
</organism>
<evidence type="ECO:0000256" key="1">
    <source>
        <dbReference type="SAM" id="MobiDB-lite"/>
    </source>
</evidence>
<accession>A0ABY4YD64</accession>
<reference evidence="2" key="1">
    <citation type="submission" date="2021-03" db="EMBL/GenBank/DDBJ databases">
        <title>Legionella lytica PCM 2298.</title>
        <authorList>
            <person name="Koper P."/>
        </authorList>
    </citation>
    <scope>NUCLEOTIDE SEQUENCE</scope>
    <source>
        <strain evidence="2">PCM 2298</strain>
        <plasmid evidence="2">pLlyPCM2298_2</plasmid>
    </source>
</reference>
<geneLocation type="plasmid" evidence="2 3">
    <name>pLlyPCM2298_2</name>
</geneLocation>
<gene>
    <name evidence="2" type="ORF">J2N86_15665</name>
</gene>
<evidence type="ECO:0008006" key="4">
    <source>
        <dbReference type="Google" id="ProtNLM"/>
    </source>
</evidence>
<name>A0ABY4YD64_9GAMM</name>
<keyword evidence="2" id="KW-0614">Plasmid</keyword>
<keyword evidence="3" id="KW-1185">Reference proteome</keyword>
<evidence type="ECO:0000313" key="3">
    <source>
        <dbReference type="Proteomes" id="UP001057474"/>
    </source>
</evidence>
<proteinExistence type="predicted"/>
<feature type="compositionally biased region" description="Basic and acidic residues" evidence="1">
    <location>
        <begin position="48"/>
        <end position="61"/>
    </location>
</feature>
<feature type="region of interest" description="Disordered" evidence="1">
    <location>
        <begin position="48"/>
        <end position="67"/>
    </location>
</feature>
<dbReference type="EMBL" id="CP071529">
    <property type="protein sequence ID" value="USQ15583.1"/>
    <property type="molecule type" value="Genomic_DNA"/>
</dbReference>
<sequence>MSALLLLLISLASNPPEDRSREHFFDDIQFKGAVPSNGFAERIADEAWPKSRELSSHPESKPKRRGI</sequence>